<dbReference type="GO" id="GO:0004668">
    <property type="term" value="F:protein-arginine deiminase activity"/>
    <property type="evidence" value="ECO:0007669"/>
    <property type="project" value="InterPro"/>
</dbReference>
<evidence type="ECO:0000313" key="2">
    <source>
        <dbReference type="EMBL" id="MCB7280985.1"/>
    </source>
</evidence>
<dbReference type="GO" id="GO:0009446">
    <property type="term" value="P:putrescine biosynthetic process"/>
    <property type="evidence" value="ECO:0007669"/>
    <property type="project" value="InterPro"/>
</dbReference>
<accession>A0AAW4UWS9</accession>
<sequence length="514" mass="59960">MMMITTKFKELMSLNGEMNAAEIESRFTQIAKLLFENFAIQKGEKIYLFKEIEFYFYNKHHRDIITHPRFSDSLYWYVNDFGGIDLNFPSEICKKDGIDSTGKKVDKYILDDSSYFGGILIRQLVSEDKSDILEGPWACAELFRLHHALEQDNNFPFLVERNNGMIGYICKPRLNLLTGKQTIESKVDYILGEYLSHPDRTELHEAFSSFKDKRYRYVRCDQLLHDSETNEVYLSPWLKDKKDGHPEFYQRLTNLLKNCDIEPKELKCTRDYWARDYMPIQLNENEFLKYQYYPDYLMKSNNPEDAETRTECTNVLRGMGINCRSTKLIIDGGNMVPCGPYIVMTDKVFTENGKEKEDTVFKAELESELGHPVIIIPWKMHGDFNARDTDKYGHSDGFVKWCGGNSILMGNHGDQYPEEAAAIRHILEKYGFEVTEMRFANKVGSPRTDLNWAYINFLQVGNKIIMPIFNINEDAIAWQYLHEAFPDCEIHQIEMAEVAEEGGALHCISWNIRR</sequence>
<keyword evidence="1" id="KW-0378">Hydrolase</keyword>
<dbReference type="Pfam" id="PF04371">
    <property type="entry name" value="PAD_porph"/>
    <property type="match status" value="1"/>
</dbReference>
<proteinExistence type="predicted"/>
<dbReference type="PANTHER" id="PTHR31377">
    <property type="entry name" value="AGMATINE DEIMINASE-RELATED"/>
    <property type="match status" value="1"/>
</dbReference>
<dbReference type="SUPFAM" id="SSF55909">
    <property type="entry name" value="Pentein"/>
    <property type="match status" value="1"/>
</dbReference>
<organism evidence="2 3">
    <name type="scientific">Phocaeicola vulgatus</name>
    <name type="common">Bacteroides vulgatus</name>
    <dbReference type="NCBI Taxonomy" id="821"/>
    <lineage>
        <taxon>Bacteria</taxon>
        <taxon>Pseudomonadati</taxon>
        <taxon>Bacteroidota</taxon>
        <taxon>Bacteroidia</taxon>
        <taxon>Bacteroidales</taxon>
        <taxon>Bacteroidaceae</taxon>
        <taxon>Phocaeicola</taxon>
    </lineage>
</organism>
<dbReference type="GO" id="GO:0047632">
    <property type="term" value="F:agmatine deiminase activity"/>
    <property type="evidence" value="ECO:0007669"/>
    <property type="project" value="TreeGrafter"/>
</dbReference>
<dbReference type="AlphaFoldDB" id="A0AAW4UWS9"/>
<dbReference type="Proteomes" id="UP001199363">
    <property type="component" value="Unassembled WGS sequence"/>
</dbReference>
<dbReference type="Gene3D" id="3.75.10.10">
    <property type="entry name" value="L-arginine/glycine Amidinotransferase, Chain A"/>
    <property type="match status" value="1"/>
</dbReference>
<name>A0AAW4UWS9_PHOVU</name>
<evidence type="ECO:0000313" key="3">
    <source>
        <dbReference type="Proteomes" id="UP001199363"/>
    </source>
</evidence>
<reference evidence="2" key="1">
    <citation type="submission" date="2021-10" db="EMBL/GenBank/DDBJ databases">
        <title>Collection of gut derived symbiotic bacterial strains cultured from healthy donors.</title>
        <authorList>
            <person name="Lin H."/>
            <person name="Littmann E."/>
            <person name="Kohout C."/>
            <person name="Pamer E.G."/>
        </authorList>
    </citation>
    <scope>NUCLEOTIDE SEQUENCE</scope>
    <source>
        <strain evidence="2">DFI.1.167</strain>
    </source>
</reference>
<dbReference type="EMBL" id="JAJCQG010000021">
    <property type="protein sequence ID" value="MCB7280985.1"/>
    <property type="molecule type" value="Genomic_DNA"/>
</dbReference>
<gene>
    <name evidence="2" type="ORF">LI282_08040</name>
</gene>
<evidence type="ECO:0000256" key="1">
    <source>
        <dbReference type="ARBA" id="ARBA00022801"/>
    </source>
</evidence>
<dbReference type="InterPro" id="IPR007466">
    <property type="entry name" value="Peptidyl-Arg-deiminase_porph"/>
</dbReference>
<protein>
    <submittedName>
        <fullName evidence="2">Agmatine deiminase family protein</fullName>
    </submittedName>
</protein>
<dbReference type="PANTHER" id="PTHR31377:SF0">
    <property type="entry name" value="AGMATINE DEIMINASE-RELATED"/>
    <property type="match status" value="1"/>
</dbReference>
<comment type="caution">
    <text evidence="2">The sequence shown here is derived from an EMBL/GenBank/DDBJ whole genome shotgun (WGS) entry which is preliminary data.</text>
</comment>